<dbReference type="EMBL" id="GBXM01027904">
    <property type="protein sequence ID" value="JAH80673.1"/>
    <property type="molecule type" value="Transcribed_RNA"/>
</dbReference>
<evidence type="ECO:0000313" key="1">
    <source>
        <dbReference type="EMBL" id="JAH80673.1"/>
    </source>
</evidence>
<accession>A0A0E9VTP6</accession>
<protein>
    <submittedName>
        <fullName evidence="1">Uncharacterized protein</fullName>
    </submittedName>
</protein>
<organism evidence="1">
    <name type="scientific">Anguilla anguilla</name>
    <name type="common">European freshwater eel</name>
    <name type="synonym">Muraena anguilla</name>
    <dbReference type="NCBI Taxonomy" id="7936"/>
    <lineage>
        <taxon>Eukaryota</taxon>
        <taxon>Metazoa</taxon>
        <taxon>Chordata</taxon>
        <taxon>Craniata</taxon>
        <taxon>Vertebrata</taxon>
        <taxon>Euteleostomi</taxon>
        <taxon>Actinopterygii</taxon>
        <taxon>Neopterygii</taxon>
        <taxon>Teleostei</taxon>
        <taxon>Anguilliformes</taxon>
        <taxon>Anguillidae</taxon>
        <taxon>Anguilla</taxon>
    </lineage>
</organism>
<reference evidence="1" key="2">
    <citation type="journal article" date="2015" name="Fish Shellfish Immunol.">
        <title>Early steps in the European eel (Anguilla anguilla)-Vibrio vulnificus interaction in the gills: Role of the RtxA13 toxin.</title>
        <authorList>
            <person name="Callol A."/>
            <person name="Pajuelo D."/>
            <person name="Ebbesson L."/>
            <person name="Teles M."/>
            <person name="MacKenzie S."/>
            <person name="Amaro C."/>
        </authorList>
    </citation>
    <scope>NUCLEOTIDE SEQUENCE</scope>
</reference>
<proteinExistence type="predicted"/>
<sequence length="42" mass="4943">MPLKEAICEVQNRLLISEQFLKQFLHYKVGDIYSAVWSQKST</sequence>
<reference evidence="1" key="1">
    <citation type="submission" date="2014-11" db="EMBL/GenBank/DDBJ databases">
        <authorList>
            <person name="Amaro Gonzalez C."/>
        </authorList>
    </citation>
    <scope>NUCLEOTIDE SEQUENCE</scope>
</reference>
<name>A0A0E9VTP6_ANGAN</name>
<dbReference type="AlphaFoldDB" id="A0A0E9VTP6"/>